<evidence type="ECO:0000259" key="2">
    <source>
        <dbReference type="Pfam" id="PF24054"/>
    </source>
</evidence>
<evidence type="ECO:0000313" key="4">
    <source>
        <dbReference type="Proteomes" id="UP001305779"/>
    </source>
</evidence>
<evidence type="ECO:0000256" key="1">
    <source>
        <dbReference type="SAM" id="MobiDB-lite"/>
    </source>
</evidence>
<name>A0ABR0ER26_ZASCE</name>
<comment type="caution">
    <text evidence="3">The sequence shown here is derived from an EMBL/GenBank/DDBJ whole genome shotgun (WGS) entry which is preliminary data.</text>
</comment>
<sequence length="761" mass="85248">MRLRLRIERNELPAVNVLWTIEPTALKQTVAQFLQRVDERVPLEGESWGLEDYAVAVGGYEAFHYSEVGQVFQNEDEVVIKPLQYVDVRARSLTGRDQISSNGMHLHDGVPFGKPLLKRPRRPDVRIPPRKRARLEVEDGDEEDDDGEEEQLAIMMAGQGAEQEDEDDDDDDDEEDDEDFDMDEDEDDGEGEIDESDEDEEPVRPRRRTRQSLIDEEAEEVDSDDSDDSSSSEDTDISESSETSSSDSDDASSETSWNGIESDPAKQQKPPVTNGHKSDLHTATTTSTSSGTGSLPFEGAEHTKSRNARRREQRRMKHLKLTGALTPDATMEDMRWWAQQHGVSDGNDLRNVSRIDKAKAKDPKEQQAMEEARQRLVESIAAGGVDIQESVQNHQNPKGADAAEALVTENDQATNGDERPRDAVLGEERLSDDDEAPEEESSARPTRPFTDMTEQNGEIDSEEAPATHRARLNLASANRLVFGSLGVRTPRTQADKDALQKRLSARASRNVPSKEVEPAQPEVADDEDPEAWRDKIELSAVECCDEGVELSAPPFPFQQRWDPQYQYSKKRKRSANAKASKARKLANGTDHGFVETYDKYNANGESDALNYDDLEDDEEDDSYWEEGALLGDEEDDIEEPVDDGFPSLPPDLAVLPDIAQTDAREGDFITYKQLVCSAATNWTPTTVSRTAQLESKTDDGAWNVKFATRDKRPKEFDGDGNRIYSKFEMEGMSDDEDEELENVLSWTSLQEPKLLKRAASV</sequence>
<gene>
    <name evidence="3" type="ORF">PRZ48_004625</name>
</gene>
<feature type="compositionally biased region" description="Acidic residues" evidence="1">
    <location>
        <begin position="214"/>
        <end position="239"/>
    </location>
</feature>
<accession>A0ABR0ER26</accession>
<feature type="compositionally biased region" description="Acidic residues" evidence="1">
    <location>
        <begin position="430"/>
        <end position="440"/>
    </location>
</feature>
<dbReference type="Proteomes" id="UP001305779">
    <property type="component" value="Unassembled WGS sequence"/>
</dbReference>
<reference evidence="3 4" key="1">
    <citation type="journal article" date="2023" name="G3 (Bethesda)">
        <title>A chromosome-level genome assembly of Zasmidium syzygii isolated from banana leaves.</title>
        <authorList>
            <person name="van Westerhoven A.C."/>
            <person name="Mehrabi R."/>
            <person name="Talebi R."/>
            <person name="Steentjes M.B.F."/>
            <person name="Corcolon B."/>
            <person name="Chong P.A."/>
            <person name="Kema G.H.J."/>
            <person name="Seidl M.F."/>
        </authorList>
    </citation>
    <scope>NUCLEOTIDE SEQUENCE [LARGE SCALE GENOMIC DNA]</scope>
    <source>
        <strain evidence="3 4">P124</strain>
    </source>
</reference>
<feature type="region of interest" description="Disordered" evidence="1">
    <location>
        <begin position="98"/>
        <end position="329"/>
    </location>
</feature>
<feature type="compositionally biased region" description="Acidic residues" evidence="1">
    <location>
        <begin position="138"/>
        <end position="151"/>
    </location>
</feature>
<dbReference type="Pfam" id="PF24054">
    <property type="entry name" value="DUF7357"/>
    <property type="match status" value="1"/>
</dbReference>
<feature type="compositionally biased region" description="Basic residues" evidence="1">
    <location>
        <begin position="305"/>
        <end position="320"/>
    </location>
</feature>
<feature type="region of interest" description="Disordered" evidence="1">
    <location>
        <begin position="492"/>
        <end position="531"/>
    </location>
</feature>
<feature type="domain" description="DUF7357" evidence="2">
    <location>
        <begin position="1"/>
        <end position="130"/>
    </location>
</feature>
<keyword evidence="4" id="KW-1185">Reference proteome</keyword>
<evidence type="ECO:0000313" key="3">
    <source>
        <dbReference type="EMBL" id="KAK4503710.1"/>
    </source>
</evidence>
<dbReference type="EMBL" id="JAXOVC010000003">
    <property type="protein sequence ID" value="KAK4503710.1"/>
    <property type="molecule type" value="Genomic_DNA"/>
</dbReference>
<feature type="region of interest" description="Disordered" evidence="1">
    <location>
        <begin position="341"/>
        <end position="372"/>
    </location>
</feature>
<dbReference type="InterPro" id="IPR055781">
    <property type="entry name" value="DUF7357"/>
</dbReference>
<organism evidence="3 4">
    <name type="scientific">Zasmidium cellare</name>
    <name type="common">Wine cellar mold</name>
    <name type="synonym">Racodium cellare</name>
    <dbReference type="NCBI Taxonomy" id="395010"/>
    <lineage>
        <taxon>Eukaryota</taxon>
        <taxon>Fungi</taxon>
        <taxon>Dikarya</taxon>
        <taxon>Ascomycota</taxon>
        <taxon>Pezizomycotina</taxon>
        <taxon>Dothideomycetes</taxon>
        <taxon>Dothideomycetidae</taxon>
        <taxon>Mycosphaerellales</taxon>
        <taxon>Mycosphaerellaceae</taxon>
        <taxon>Zasmidium</taxon>
    </lineage>
</organism>
<feature type="compositionally biased region" description="Acidic residues" evidence="1">
    <location>
        <begin position="162"/>
        <end position="201"/>
    </location>
</feature>
<feature type="compositionally biased region" description="Low complexity" evidence="1">
    <location>
        <begin position="284"/>
        <end position="294"/>
    </location>
</feature>
<protein>
    <recommendedName>
        <fullName evidence="2">DUF7357 domain-containing protein</fullName>
    </recommendedName>
</protein>
<feature type="compositionally biased region" description="Basic and acidic residues" evidence="1">
    <location>
        <begin position="416"/>
        <end position="429"/>
    </location>
</feature>
<feature type="compositionally biased region" description="Basic and acidic residues" evidence="1">
    <location>
        <begin position="347"/>
        <end position="372"/>
    </location>
</feature>
<proteinExistence type="predicted"/>
<feature type="region of interest" description="Disordered" evidence="1">
    <location>
        <begin position="387"/>
        <end position="471"/>
    </location>
</feature>